<accession>A0A6G0YKE8</accession>
<protein>
    <submittedName>
        <fullName evidence="1">Uncharacterized protein</fullName>
    </submittedName>
</protein>
<evidence type="ECO:0000313" key="2">
    <source>
        <dbReference type="Proteomes" id="UP000478052"/>
    </source>
</evidence>
<gene>
    <name evidence="1" type="ORF">FWK35_00013676</name>
</gene>
<proteinExistence type="predicted"/>
<reference evidence="1 2" key="1">
    <citation type="submission" date="2019-08" db="EMBL/GenBank/DDBJ databases">
        <title>Whole genome of Aphis craccivora.</title>
        <authorList>
            <person name="Voronova N.V."/>
            <person name="Shulinski R.S."/>
            <person name="Bandarenka Y.V."/>
            <person name="Zhorov D.G."/>
            <person name="Warner D."/>
        </authorList>
    </citation>
    <scope>NUCLEOTIDE SEQUENCE [LARGE SCALE GENOMIC DNA]</scope>
    <source>
        <strain evidence="1">180601</strain>
        <tissue evidence="1">Whole Body</tissue>
    </source>
</reference>
<sequence>MSWTNEHILENCIYINSFACITYDFNPRFMIGHDCISFFADDVGAPFSPNIWAKILLMG</sequence>
<dbReference type="Proteomes" id="UP000478052">
    <property type="component" value="Unassembled WGS sequence"/>
</dbReference>
<dbReference type="EMBL" id="VUJU01003605">
    <property type="protein sequence ID" value="KAF0757334.1"/>
    <property type="molecule type" value="Genomic_DNA"/>
</dbReference>
<evidence type="ECO:0000313" key="1">
    <source>
        <dbReference type="EMBL" id="KAF0757334.1"/>
    </source>
</evidence>
<name>A0A6G0YKE8_APHCR</name>
<organism evidence="1 2">
    <name type="scientific">Aphis craccivora</name>
    <name type="common">Cowpea aphid</name>
    <dbReference type="NCBI Taxonomy" id="307492"/>
    <lineage>
        <taxon>Eukaryota</taxon>
        <taxon>Metazoa</taxon>
        <taxon>Ecdysozoa</taxon>
        <taxon>Arthropoda</taxon>
        <taxon>Hexapoda</taxon>
        <taxon>Insecta</taxon>
        <taxon>Pterygota</taxon>
        <taxon>Neoptera</taxon>
        <taxon>Paraneoptera</taxon>
        <taxon>Hemiptera</taxon>
        <taxon>Sternorrhyncha</taxon>
        <taxon>Aphidomorpha</taxon>
        <taxon>Aphidoidea</taxon>
        <taxon>Aphididae</taxon>
        <taxon>Aphidini</taxon>
        <taxon>Aphis</taxon>
        <taxon>Aphis</taxon>
    </lineage>
</organism>
<dbReference type="AlphaFoldDB" id="A0A6G0YKE8"/>
<keyword evidence="2" id="KW-1185">Reference proteome</keyword>
<comment type="caution">
    <text evidence="1">The sequence shown here is derived from an EMBL/GenBank/DDBJ whole genome shotgun (WGS) entry which is preliminary data.</text>
</comment>